<keyword evidence="2" id="KW-1185">Reference proteome</keyword>
<name>A0A6J1NC57_BICAN</name>
<gene>
    <name evidence="3" type="primary">LOC112047666</name>
</gene>
<dbReference type="InterPro" id="IPR027805">
    <property type="entry name" value="Transposase_HTH_dom"/>
</dbReference>
<organism evidence="2 3">
    <name type="scientific">Bicyclus anynana</name>
    <name type="common">Squinting bush brown butterfly</name>
    <dbReference type="NCBI Taxonomy" id="110368"/>
    <lineage>
        <taxon>Eukaryota</taxon>
        <taxon>Metazoa</taxon>
        <taxon>Ecdysozoa</taxon>
        <taxon>Arthropoda</taxon>
        <taxon>Hexapoda</taxon>
        <taxon>Insecta</taxon>
        <taxon>Pterygota</taxon>
        <taxon>Neoptera</taxon>
        <taxon>Endopterygota</taxon>
        <taxon>Lepidoptera</taxon>
        <taxon>Glossata</taxon>
        <taxon>Ditrysia</taxon>
        <taxon>Papilionoidea</taxon>
        <taxon>Nymphalidae</taxon>
        <taxon>Satyrinae</taxon>
        <taxon>Satyrini</taxon>
        <taxon>Mycalesina</taxon>
        <taxon>Bicyclus</taxon>
    </lineage>
</organism>
<proteinExistence type="predicted"/>
<evidence type="ECO:0000313" key="3">
    <source>
        <dbReference type="RefSeq" id="XP_023940626.2"/>
    </source>
</evidence>
<dbReference type="RefSeq" id="XP_023940626.2">
    <property type="nucleotide sequence ID" value="XM_024084858.2"/>
</dbReference>
<feature type="domain" description="Transposase Helix-turn-helix" evidence="1">
    <location>
        <begin position="307"/>
        <end position="347"/>
    </location>
</feature>
<dbReference type="Pfam" id="PF13613">
    <property type="entry name" value="HTH_Tnp_4"/>
    <property type="match status" value="1"/>
</dbReference>
<sequence length="391" mass="44854">MMLRCSNCGLCLKRFKRYPVKDLPSELQNIIAKWLAPAQLSDNAVICPSCYTILNGSDIDQERRLGHTDVCIGCGISVLNLRNYILEPSTLMLNIFQWSINLPGHTNRVCQLCWMKGNRIIQKDALRSGVYIPILPEEPPTPVKQEAGLEPPPLDPTTDCKEIVEKETPTSIILPNYKRSPNTSRRCIYTKCDSASGHLVPTFVKVMLLKDFNFFIPKYARVCKMHLLSNTWHTLPEISKEISEFSVTQIEEIIALAKKEVSYDFDKVNEMPNHYCYYWTGLTVTEFLTLFSELSLDNFKPKPKSSLALYLIKLRTDDSYKRLASLFQISRTTLENRIKKMSEYIKKHSIPKHFICKVQRIKAQKTSHRNQLVTNTSFGSCNSSDNETIDQ</sequence>
<dbReference type="Proteomes" id="UP001652582">
    <property type="component" value="Chromosome 20"/>
</dbReference>
<dbReference type="OrthoDB" id="10046738at2759"/>
<protein>
    <submittedName>
        <fullName evidence="3">Uncharacterized protein LOC112047666</fullName>
    </submittedName>
</protein>
<reference evidence="3" key="1">
    <citation type="submission" date="2025-08" db="UniProtKB">
        <authorList>
            <consortium name="RefSeq"/>
        </authorList>
    </citation>
    <scope>IDENTIFICATION</scope>
</reference>
<evidence type="ECO:0000313" key="2">
    <source>
        <dbReference type="Proteomes" id="UP001652582"/>
    </source>
</evidence>
<accession>A0A6J1NC57</accession>
<evidence type="ECO:0000259" key="1">
    <source>
        <dbReference type="Pfam" id="PF13613"/>
    </source>
</evidence>
<dbReference type="GeneID" id="112047666"/>